<dbReference type="Proteomes" id="UP000740926">
    <property type="component" value="Unassembled WGS sequence"/>
</dbReference>
<keyword evidence="2" id="KW-1185">Reference proteome</keyword>
<organism evidence="1 2">
    <name type="scientific">Rhizopus delemar</name>
    <dbReference type="NCBI Taxonomy" id="936053"/>
    <lineage>
        <taxon>Eukaryota</taxon>
        <taxon>Fungi</taxon>
        <taxon>Fungi incertae sedis</taxon>
        <taxon>Mucoromycota</taxon>
        <taxon>Mucoromycotina</taxon>
        <taxon>Mucoromycetes</taxon>
        <taxon>Mucorales</taxon>
        <taxon>Mucorineae</taxon>
        <taxon>Rhizopodaceae</taxon>
        <taxon>Rhizopus</taxon>
    </lineage>
</organism>
<sequence>MVTGNTGRAMLKQVPGASYTATDGLGLDISATRLFVRGFRMNEMGITFEGVPLNDNGFLSLTGTSVVNVGGPDGIGAITVSPGGAPVTCV</sequence>
<evidence type="ECO:0000313" key="1">
    <source>
        <dbReference type="EMBL" id="KAG1531563.1"/>
    </source>
</evidence>
<dbReference type="InterPro" id="IPR039426">
    <property type="entry name" value="TonB-dep_rcpt-like"/>
</dbReference>
<dbReference type="PROSITE" id="PS52016">
    <property type="entry name" value="TONB_DEPENDENT_REC_3"/>
    <property type="match status" value="1"/>
</dbReference>
<gene>
    <name evidence="1" type="ORF">G6F50_016630</name>
</gene>
<protein>
    <submittedName>
        <fullName evidence="1">Uncharacterized protein</fullName>
    </submittedName>
</protein>
<dbReference type="SUPFAM" id="SSF56935">
    <property type="entry name" value="Porins"/>
    <property type="match status" value="1"/>
</dbReference>
<dbReference type="InterPro" id="IPR037066">
    <property type="entry name" value="Plug_dom_sf"/>
</dbReference>
<accession>A0A9P7C1G5</accession>
<reference evidence="1 2" key="1">
    <citation type="journal article" date="2020" name="Microb. Genom.">
        <title>Genetic diversity of clinical and environmental Mucorales isolates obtained from an investigation of mucormycosis cases among solid organ transplant recipients.</title>
        <authorList>
            <person name="Nguyen M.H."/>
            <person name="Kaul D."/>
            <person name="Muto C."/>
            <person name="Cheng S.J."/>
            <person name="Richter R.A."/>
            <person name="Bruno V.M."/>
            <person name="Liu G."/>
            <person name="Beyhan S."/>
            <person name="Sundermann A.J."/>
            <person name="Mounaud S."/>
            <person name="Pasculle A.W."/>
            <person name="Nierman W.C."/>
            <person name="Driscoll E."/>
            <person name="Cumbie R."/>
            <person name="Clancy C.J."/>
            <person name="Dupont C.L."/>
        </authorList>
    </citation>
    <scope>NUCLEOTIDE SEQUENCE [LARGE SCALE GENOMIC DNA]</scope>
    <source>
        <strain evidence="1 2">GL24</strain>
    </source>
</reference>
<comment type="caution">
    <text evidence="1">The sequence shown here is derived from an EMBL/GenBank/DDBJ whole genome shotgun (WGS) entry which is preliminary data.</text>
</comment>
<evidence type="ECO:0000313" key="2">
    <source>
        <dbReference type="Proteomes" id="UP000740926"/>
    </source>
</evidence>
<proteinExistence type="predicted"/>
<name>A0A9P7C1G5_9FUNG</name>
<dbReference type="Gene3D" id="2.170.130.10">
    <property type="entry name" value="TonB-dependent receptor, plug domain"/>
    <property type="match status" value="1"/>
</dbReference>
<dbReference type="EMBL" id="JAANIU010010738">
    <property type="protein sequence ID" value="KAG1531563.1"/>
    <property type="molecule type" value="Genomic_DNA"/>
</dbReference>
<dbReference type="AlphaFoldDB" id="A0A9P7C1G5"/>